<evidence type="ECO:0008006" key="3">
    <source>
        <dbReference type="Google" id="ProtNLM"/>
    </source>
</evidence>
<organism evidence="1 2">
    <name type="scientific">Perkinsus chesapeaki</name>
    <name type="common">Clam parasite</name>
    <name type="synonym">Perkinsus andrewsi</name>
    <dbReference type="NCBI Taxonomy" id="330153"/>
    <lineage>
        <taxon>Eukaryota</taxon>
        <taxon>Sar</taxon>
        <taxon>Alveolata</taxon>
        <taxon>Perkinsozoa</taxon>
        <taxon>Perkinsea</taxon>
        <taxon>Perkinsida</taxon>
        <taxon>Perkinsidae</taxon>
        <taxon>Perkinsus</taxon>
    </lineage>
</organism>
<sequence>ARTVICDPRAGHSTTSDLSTKLVKDLIRSHVISGAFPLHHRLLHLSVVAATNTASPERTFSSVKRVMSPLRLSTRSDHLADLVLIIHEGPNLTDAQGVASLTEE</sequence>
<gene>
    <name evidence="1" type="ORF">FOL47_005504</name>
</gene>
<name>A0A7J6KJN1_PERCH</name>
<feature type="non-terminal residue" evidence="1">
    <location>
        <position position="104"/>
    </location>
</feature>
<dbReference type="OrthoDB" id="6621209at2759"/>
<feature type="non-terminal residue" evidence="1">
    <location>
        <position position="1"/>
    </location>
</feature>
<keyword evidence="2" id="KW-1185">Reference proteome</keyword>
<proteinExistence type="predicted"/>
<dbReference type="AlphaFoldDB" id="A0A7J6KJN1"/>
<dbReference type="EMBL" id="JAAPAO010003022">
    <property type="protein sequence ID" value="KAF4646899.1"/>
    <property type="molecule type" value="Genomic_DNA"/>
</dbReference>
<comment type="caution">
    <text evidence="1">The sequence shown here is derived from an EMBL/GenBank/DDBJ whole genome shotgun (WGS) entry which is preliminary data.</text>
</comment>
<reference evidence="1 2" key="1">
    <citation type="submission" date="2020-04" db="EMBL/GenBank/DDBJ databases">
        <title>Perkinsus chesapeaki whole genome sequence.</title>
        <authorList>
            <person name="Bogema D.R."/>
        </authorList>
    </citation>
    <scope>NUCLEOTIDE SEQUENCE [LARGE SCALE GENOMIC DNA]</scope>
    <source>
        <strain evidence="1">ATCC PRA-425</strain>
    </source>
</reference>
<accession>A0A7J6KJN1</accession>
<protein>
    <recommendedName>
        <fullName evidence="3">HAT C-terminal dimerisation domain-containing protein</fullName>
    </recommendedName>
</protein>
<evidence type="ECO:0000313" key="2">
    <source>
        <dbReference type="Proteomes" id="UP000591131"/>
    </source>
</evidence>
<evidence type="ECO:0000313" key="1">
    <source>
        <dbReference type="EMBL" id="KAF4646899.1"/>
    </source>
</evidence>
<dbReference type="Proteomes" id="UP000591131">
    <property type="component" value="Unassembled WGS sequence"/>
</dbReference>